<feature type="compositionally biased region" description="Low complexity" evidence="1">
    <location>
        <begin position="12"/>
        <end position="24"/>
    </location>
</feature>
<dbReference type="AlphaFoldDB" id="A0A267M9Q5"/>
<dbReference type="Pfam" id="PF07564">
    <property type="entry name" value="DUF1542"/>
    <property type="match status" value="4"/>
</dbReference>
<dbReference type="RefSeq" id="WP_143445795.1">
    <property type="nucleotide sequence ID" value="NZ_NIBD01000023.1"/>
</dbReference>
<feature type="non-terminal residue" evidence="3">
    <location>
        <position position="368"/>
    </location>
</feature>
<feature type="region of interest" description="Disordered" evidence="1">
    <location>
        <begin position="1"/>
        <end position="24"/>
    </location>
</feature>
<dbReference type="InterPro" id="IPR011439">
    <property type="entry name" value="DUF1542"/>
</dbReference>
<evidence type="ECO:0000259" key="2">
    <source>
        <dbReference type="Pfam" id="PF07564"/>
    </source>
</evidence>
<accession>A0A267M9Q5</accession>
<feature type="domain" description="DUF1542" evidence="2">
    <location>
        <begin position="235"/>
        <end position="308"/>
    </location>
</feature>
<name>A0A267M9Q5_LACJH</name>
<feature type="region of interest" description="Disordered" evidence="1">
    <location>
        <begin position="90"/>
        <end position="126"/>
    </location>
</feature>
<feature type="compositionally biased region" description="Basic and acidic residues" evidence="1">
    <location>
        <begin position="105"/>
        <end position="120"/>
    </location>
</feature>
<feature type="domain" description="DUF1542" evidence="2">
    <location>
        <begin position="157"/>
        <end position="230"/>
    </location>
</feature>
<comment type="caution">
    <text evidence="3">The sequence shown here is derived from an EMBL/GenBank/DDBJ whole genome shotgun (WGS) entry which is preliminary data.</text>
</comment>
<evidence type="ECO:0000313" key="4">
    <source>
        <dbReference type="Proteomes" id="UP000216008"/>
    </source>
</evidence>
<sequence length="368" mass="37277">MPIPTASKTKNDANSALDTTAAAAKQAIDKTSGLTADQKQAAKDQIDQAVTAAKDNINKASDDTGVAAATDAGKLAIDKVSANAAIDGALAEKNNSIDTAPNLTDGDKQSVKEQAKKAADSAKTAISKASTVGDVNKAQTTGVENINKVSIPAQSDAKQDAINAINDAATAKKGAINGTDLTAEEKTALVNKAQKLADDAIADINKATTNDAVNTAKENGVETINNVNVPDTSATKDAAKDAIDKAAKTKDAAIDASNLTAEEKADLKQTVAGEVNKAKAAIDAATKDADVNTAQTNGEKAIDAVEIPASAAKTDAKNAIDQAAKTKDDAIDASNLTAEEKADLKKTVAAAANEAKDNIEAGTLDTAE</sequence>
<protein>
    <recommendedName>
        <fullName evidence="2">DUF1542 domain-containing protein</fullName>
    </recommendedName>
</protein>
<evidence type="ECO:0000256" key="1">
    <source>
        <dbReference type="SAM" id="MobiDB-lite"/>
    </source>
</evidence>
<evidence type="ECO:0000313" key="3">
    <source>
        <dbReference type="EMBL" id="PAB55543.1"/>
    </source>
</evidence>
<feature type="domain" description="DUF1542" evidence="2">
    <location>
        <begin position="312"/>
        <end position="362"/>
    </location>
</feature>
<proteinExistence type="predicted"/>
<reference evidence="3 4" key="1">
    <citation type="submission" date="2017-05" db="EMBL/GenBank/DDBJ databases">
        <title>Lactobacillus johnsonii from commercial turkeys.</title>
        <authorList>
            <person name="Johnson T.J."/>
            <person name="Youmans B."/>
        </authorList>
    </citation>
    <scope>NUCLEOTIDE SEQUENCE [LARGE SCALE GENOMIC DNA]</scope>
    <source>
        <strain evidence="3 4">UMNLJ114</strain>
    </source>
</reference>
<feature type="domain" description="DUF1542" evidence="2">
    <location>
        <begin position="79"/>
        <end position="153"/>
    </location>
</feature>
<dbReference type="Proteomes" id="UP000216008">
    <property type="component" value="Unassembled WGS sequence"/>
</dbReference>
<feature type="compositionally biased region" description="Polar residues" evidence="1">
    <location>
        <begin position="93"/>
        <end position="102"/>
    </location>
</feature>
<organism evidence="3 4">
    <name type="scientific">Lactobacillus johnsonii</name>
    <dbReference type="NCBI Taxonomy" id="33959"/>
    <lineage>
        <taxon>Bacteria</taxon>
        <taxon>Bacillati</taxon>
        <taxon>Bacillota</taxon>
        <taxon>Bacilli</taxon>
        <taxon>Lactobacillales</taxon>
        <taxon>Lactobacillaceae</taxon>
        <taxon>Lactobacillus</taxon>
    </lineage>
</organism>
<gene>
    <name evidence="3" type="ORF">A3Q24_04420</name>
</gene>
<dbReference type="EMBL" id="NIBD01000023">
    <property type="protein sequence ID" value="PAB55543.1"/>
    <property type="molecule type" value="Genomic_DNA"/>
</dbReference>